<dbReference type="PANTHER" id="PTHR31792">
    <property type="entry name" value="VACUOLAR ATPASE ASSEMBLY INTEGRAL MEMBRANE PROTEIN VMA21"/>
    <property type="match status" value="1"/>
</dbReference>
<comment type="caution">
    <text evidence="7">The sequence shown here is derived from an EMBL/GenBank/DDBJ whole genome shotgun (WGS) entry which is preliminary data.</text>
</comment>
<dbReference type="GO" id="GO:0070072">
    <property type="term" value="P:vacuolar proton-transporting V-type ATPase complex assembly"/>
    <property type="evidence" value="ECO:0007669"/>
    <property type="project" value="InterPro"/>
</dbReference>
<evidence type="ECO:0000256" key="5">
    <source>
        <dbReference type="ARBA" id="ARBA00023329"/>
    </source>
</evidence>
<keyword evidence="5" id="KW-0968">Cytoplasmic vesicle</keyword>
<feature type="transmembrane region" description="Helical" evidence="6">
    <location>
        <begin position="31"/>
        <end position="48"/>
    </location>
</feature>
<dbReference type="Proteomes" id="UP001342314">
    <property type="component" value="Unassembled WGS sequence"/>
</dbReference>
<keyword evidence="4 6" id="KW-0472">Membrane</keyword>
<reference evidence="7 8" key="1">
    <citation type="submission" date="2021-12" db="EMBL/GenBank/DDBJ databases">
        <title>High titer production of polyol ester of fatty acids by Rhodotorula paludigena BS15 towards product separation-free biomass refinery.</title>
        <authorList>
            <person name="Mano J."/>
            <person name="Ono H."/>
            <person name="Tanaka T."/>
            <person name="Naito K."/>
            <person name="Sushida H."/>
            <person name="Ike M."/>
            <person name="Tokuyasu K."/>
            <person name="Kitaoka M."/>
        </authorList>
    </citation>
    <scope>NUCLEOTIDE SEQUENCE [LARGE SCALE GENOMIC DNA]</scope>
    <source>
        <strain evidence="7 8">BS15</strain>
    </source>
</reference>
<dbReference type="Pfam" id="PF09446">
    <property type="entry name" value="VMA21"/>
    <property type="match status" value="1"/>
</dbReference>
<dbReference type="GO" id="GO:0005789">
    <property type="term" value="C:endoplasmic reticulum membrane"/>
    <property type="evidence" value="ECO:0007669"/>
    <property type="project" value="TreeGrafter"/>
</dbReference>
<accession>A0AAV5GGM3</accession>
<dbReference type="InterPro" id="IPR019013">
    <property type="entry name" value="Vma21"/>
</dbReference>
<keyword evidence="1 6" id="KW-0812">Transmembrane</keyword>
<evidence type="ECO:0000313" key="7">
    <source>
        <dbReference type="EMBL" id="GJN89328.1"/>
    </source>
</evidence>
<keyword evidence="3 6" id="KW-1133">Transmembrane helix</keyword>
<dbReference type="PANTHER" id="PTHR31792:SF3">
    <property type="entry name" value="VACUOLAR ATPASE ASSEMBLY INTEGRAL MEMBRANE PROTEIN VMA21"/>
    <property type="match status" value="1"/>
</dbReference>
<sequence length="108" mass="11478">MSAAAAPSASTKQVDTTLEGRADLSEVMNKLLLFTVAMVTLPIGTYFLSRDYVYSPGTSLTYPALSAVVVANGVLGAFIYVAFREDAQDAEREKRARIVSKAGVGKAE</sequence>
<protein>
    <recommendedName>
        <fullName evidence="9">Vacuolar ATPase assembly integral membrane protein VMA21</fullName>
    </recommendedName>
</protein>
<keyword evidence="8" id="KW-1185">Reference proteome</keyword>
<name>A0AAV5GGM3_9BASI</name>
<evidence type="ECO:0000313" key="8">
    <source>
        <dbReference type="Proteomes" id="UP001342314"/>
    </source>
</evidence>
<evidence type="ECO:0000256" key="6">
    <source>
        <dbReference type="SAM" id="Phobius"/>
    </source>
</evidence>
<evidence type="ECO:0008006" key="9">
    <source>
        <dbReference type="Google" id="ProtNLM"/>
    </source>
</evidence>
<evidence type="ECO:0000256" key="1">
    <source>
        <dbReference type="ARBA" id="ARBA00022692"/>
    </source>
</evidence>
<dbReference type="EMBL" id="BQKY01000004">
    <property type="protein sequence ID" value="GJN89328.1"/>
    <property type="molecule type" value="Genomic_DNA"/>
</dbReference>
<evidence type="ECO:0000256" key="2">
    <source>
        <dbReference type="ARBA" id="ARBA00022824"/>
    </source>
</evidence>
<evidence type="ECO:0000256" key="4">
    <source>
        <dbReference type="ARBA" id="ARBA00023136"/>
    </source>
</evidence>
<organism evidence="7 8">
    <name type="scientific">Rhodotorula paludigena</name>
    <dbReference type="NCBI Taxonomy" id="86838"/>
    <lineage>
        <taxon>Eukaryota</taxon>
        <taxon>Fungi</taxon>
        <taxon>Dikarya</taxon>
        <taxon>Basidiomycota</taxon>
        <taxon>Pucciniomycotina</taxon>
        <taxon>Microbotryomycetes</taxon>
        <taxon>Sporidiobolales</taxon>
        <taxon>Sporidiobolaceae</taxon>
        <taxon>Rhodotorula</taxon>
    </lineage>
</organism>
<proteinExistence type="predicted"/>
<gene>
    <name evidence="7" type="ORF">Rhopal_002308-T1</name>
</gene>
<dbReference type="AlphaFoldDB" id="A0AAV5GGM3"/>
<keyword evidence="2" id="KW-0256">Endoplasmic reticulum</keyword>
<feature type="transmembrane region" description="Helical" evidence="6">
    <location>
        <begin position="60"/>
        <end position="83"/>
    </location>
</feature>
<dbReference type="GO" id="GO:0031410">
    <property type="term" value="C:cytoplasmic vesicle"/>
    <property type="evidence" value="ECO:0007669"/>
    <property type="project" value="UniProtKB-KW"/>
</dbReference>
<evidence type="ECO:0000256" key="3">
    <source>
        <dbReference type="ARBA" id="ARBA00022989"/>
    </source>
</evidence>